<dbReference type="RefSeq" id="WP_106288662.1">
    <property type="nucleotide sequence ID" value="NZ_CAWNTC010000031.1"/>
</dbReference>
<gene>
    <name evidence="4" type="ORF">C7B64_10830</name>
</gene>
<reference evidence="4 5" key="2">
    <citation type="submission" date="2018-03" db="EMBL/GenBank/DDBJ databases">
        <title>The ancient ancestry and fast evolution of plastids.</title>
        <authorList>
            <person name="Moore K.R."/>
            <person name="Magnabosco C."/>
            <person name="Momper L."/>
            <person name="Gold D.A."/>
            <person name="Bosak T."/>
            <person name="Fournier G.P."/>
        </authorList>
    </citation>
    <scope>NUCLEOTIDE SEQUENCE [LARGE SCALE GENOMIC DNA]</scope>
    <source>
        <strain evidence="4 5">CCAP 1448/3</strain>
    </source>
</reference>
<dbReference type="PIRSF" id="PIRSF029509">
    <property type="entry name" value="UCP029509"/>
    <property type="match status" value="1"/>
</dbReference>
<evidence type="ECO:0000256" key="1">
    <source>
        <dbReference type="SAM" id="MobiDB-lite"/>
    </source>
</evidence>
<comment type="caution">
    <text evidence="4">The sequence shown here is derived from an EMBL/GenBank/DDBJ whole genome shotgun (WGS) entry which is preliminary data.</text>
</comment>
<feature type="domain" description="DUF2231" evidence="3">
    <location>
        <begin position="31"/>
        <end position="164"/>
    </location>
</feature>
<keyword evidence="2" id="KW-1133">Transmembrane helix</keyword>
<accession>A0A2T1C484</accession>
<name>A0A2T1C484_9CYAN</name>
<reference evidence="4 5" key="1">
    <citation type="submission" date="2018-02" db="EMBL/GenBank/DDBJ databases">
        <authorList>
            <person name="Cohen D.B."/>
            <person name="Kent A.D."/>
        </authorList>
    </citation>
    <scope>NUCLEOTIDE SEQUENCE [LARGE SCALE GENOMIC DNA]</scope>
    <source>
        <strain evidence="4 5">CCAP 1448/3</strain>
    </source>
</reference>
<organism evidence="4 5">
    <name type="scientific">Merismopedia glauca CCAP 1448/3</name>
    <dbReference type="NCBI Taxonomy" id="1296344"/>
    <lineage>
        <taxon>Bacteria</taxon>
        <taxon>Bacillati</taxon>
        <taxon>Cyanobacteriota</taxon>
        <taxon>Cyanophyceae</taxon>
        <taxon>Synechococcales</taxon>
        <taxon>Merismopediaceae</taxon>
        <taxon>Merismopedia</taxon>
    </lineage>
</organism>
<dbReference type="EMBL" id="PVWJ01000045">
    <property type="protein sequence ID" value="PSB02933.1"/>
    <property type="molecule type" value="Genomic_DNA"/>
</dbReference>
<keyword evidence="5" id="KW-1185">Reference proteome</keyword>
<dbReference type="Pfam" id="PF09990">
    <property type="entry name" value="DUF2231"/>
    <property type="match status" value="1"/>
</dbReference>
<feature type="region of interest" description="Disordered" evidence="1">
    <location>
        <begin position="1"/>
        <end position="22"/>
    </location>
</feature>
<dbReference type="OrthoDB" id="2873672at2"/>
<keyword evidence="2" id="KW-0472">Membrane</keyword>
<dbReference type="Proteomes" id="UP000238762">
    <property type="component" value="Unassembled WGS sequence"/>
</dbReference>
<evidence type="ECO:0000256" key="2">
    <source>
        <dbReference type="SAM" id="Phobius"/>
    </source>
</evidence>
<evidence type="ECO:0000259" key="3">
    <source>
        <dbReference type="Pfam" id="PF09990"/>
    </source>
</evidence>
<feature type="transmembrane region" description="Helical" evidence="2">
    <location>
        <begin position="131"/>
        <end position="152"/>
    </location>
</feature>
<dbReference type="InterPro" id="IPR016923">
    <property type="entry name" value="UCP029509"/>
</dbReference>
<protein>
    <recommendedName>
        <fullName evidence="3">DUF2231 domain-containing protein</fullName>
    </recommendedName>
</protein>
<dbReference type="AlphaFoldDB" id="A0A2T1C484"/>
<dbReference type="InterPro" id="IPR019251">
    <property type="entry name" value="DUF2231_TM"/>
</dbReference>
<proteinExistence type="predicted"/>
<evidence type="ECO:0000313" key="5">
    <source>
        <dbReference type="Proteomes" id="UP000238762"/>
    </source>
</evidence>
<evidence type="ECO:0000313" key="4">
    <source>
        <dbReference type="EMBL" id="PSB02933.1"/>
    </source>
</evidence>
<feature type="transmembrane region" description="Helical" evidence="2">
    <location>
        <begin position="103"/>
        <end position="125"/>
    </location>
</feature>
<sequence>MTSTRNVEPLIEPGEQDDSDSGIPSTVAIAKHPLHPPLVTFPIAFLVGAFGSDLAFWLTDDLFWATASFWLLATGLASGIIAAITGLLDFLKIDRVRKRQAGWFHAIGNVAVLIATVINFSLRWGNTTDSIIPTGLALSLVVSLLLGITGWYGGELVYRHKIAVIGQSDRQAP</sequence>
<keyword evidence="2" id="KW-0812">Transmembrane</keyword>
<feature type="transmembrane region" description="Helical" evidence="2">
    <location>
        <begin position="38"/>
        <end position="57"/>
    </location>
</feature>
<feature type="transmembrane region" description="Helical" evidence="2">
    <location>
        <begin position="69"/>
        <end position="91"/>
    </location>
</feature>